<gene>
    <name evidence="1" type="ORF">BLA29_013910</name>
</gene>
<comment type="caution">
    <text evidence="1">The sequence shown here is derived from an EMBL/GenBank/DDBJ whole genome shotgun (WGS) entry which is preliminary data.</text>
</comment>
<protein>
    <submittedName>
        <fullName evidence="1">Uncharacterized protein</fullName>
    </submittedName>
</protein>
<sequence length="55" mass="6504">MVQQLIQENIIDVEWIETNKQLADWLIKGLSIDKREKMPIFWNMTRSLSKGSVEV</sequence>
<dbReference type="Proteomes" id="UP000194236">
    <property type="component" value="Unassembled WGS sequence"/>
</dbReference>
<accession>A0A1Y3AV80</accession>
<evidence type="ECO:0000313" key="1">
    <source>
        <dbReference type="EMBL" id="OTF71917.1"/>
    </source>
</evidence>
<evidence type="ECO:0000313" key="2">
    <source>
        <dbReference type="Proteomes" id="UP000194236"/>
    </source>
</evidence>
<organism evidence="1 2">
    <name type="scientific">Euroglyphus maynei</name>
    <name type="common">Mayne's house dust mite</name>
    <dbReference type="NCBI Taxonomy" id="6958"/>
    <lineage>
        <taxon>Eukaryota</taxon>
        <taxon>Metazoa</taxon>
        <taxon>Ecdysozoa</taxon>
        <taxon>Arthropoda</taxon>
        <taxon>Chelicerata</taxon>
        <taxon>Arachnida</taxon>
        <taxon>Acari</taxon>
        <taxon>Acariformes</taxon>
        <taxon>Sarcoptiformes</taxon>
        <taxon>Astigmata</taxon>
        <taxon>Psoroptidia</taxon>
        <taxon>Analgoidea</taxon>
        <taxon>Pyroglyphidae</taxon>
        <taxon>Pyroglyphinae</taxon>
        <taxon>Euroglyphus</taxon>
    </lineage>
</organism>
<proteinExistence type="predicted"/>
<dbReference type="OrthoDB" id="1645289at2759"/>
<dbReference type="AlphaFoldDB" id="A0A1Y3AV80"/>
<reference evidence="1 2" key="1">
    <citation type="submission" date="2017-03" db="EMBL/GenBank/DDBJ databases">
        <title>Genome Survey of Euroglyphus maynei.</title>
        <authorList>
            <person name="Arlian L.G."/>
            <person name="Morgan M.S."/>
            <person name="Rider S.D."/>
        </authorList>
    </citation>
    <scope>NUCLEOTIDE SEQUENCE [LARGE SCALE GENOMIC DNA]</scope>
    <source>
        <strain evidence="1">Arlian Lab</strain>
        <tissue evidence="1">Whole body</tissue>
    </source>
</reference>
<dbReference type="EMBL" id="MUJZ01058686">
    <property type="protein sequence ID" value="OTF71917.1"/>
    <property type="molecule type" value="Genomic_DNA"/>
</dbReference>
<name>A0A1Y3AV80_EURMA</name>
<keyword evidence="2" id="KW-1185">Reference proteome</keyword>